<dbReference type="GO" id="GO:0005737">
    <property type="term" value="C:cytoplasm"/>
    <property type="evidence" value="ECO:0007669"/>
    <property type="project" value="TreeGrafter"/>
</dbReference>
<dbReference type="InterPro" id="IPR050689">
    <property type="entry name" value="FKBP-type_PPIase"/>
</dbReference>
<dbReference type="EC" id="5.2.1.8" evidence="3 7"/>
<keyword evidence="10" id="KW-1185">Reference proteome</keyword>
<dbReference type="Pfam" id="PF00254">
    <property type="entry name" value="FKBP_C"/>
    <property type="match status" value="1"/>
</dbReference>
<evidence type="ECO:0000256" key="3">
    <source>
        <dbReference type="ARBA" id="ARBA00013194"/>
    </source>
</evidence>
<keyword evidence="5 7" id="KW-0413">Isomerase</keyword>
<evidence type="ECO:0000256" key="6">
    <source>
        <dbReference type="ARBA" id="ARBA00038106"/>
    </source>
</evidence>
<gene>
    <name evidence="9" type="ORF">BS47DRAFT_1337041</name>
</gene>
<feature type="domain" description="PPIase FKBP-type" evidence="8">
    <location>
        <begin position="20"/>
        <end position="109"/>
    </location>
</feature>
<dbReference type="Gene3D" id="3.10.50.40">
    <property type="match status" value="1"/>
</dbReference>
<evidence type="ECO:0000313" key="10">
    <source>
        <dbReference type="Proteomes" id="UP000886523"/>
    </source>
</evidence>
<comment type="similarity">
    <text evidence="6">Belongs to the FKBP-type PPIase family. FKBP1 subfamily.</text>
</comment>
<sequence>MGVSVQTIIPGDNKNYPKIGDRVTIEYTGMLENGFIFDSSRGHTRGPFVVQVGVGSVIRAWDEGILDLSLGEKAIITATPDYGYGARGFPPVIPGNASLKFEIHLIKIN</sequence>
<dbReference type="PANTHER" id="PTHR10516">
    <property type="entry name" value="PEPTIDYL-PROLYL CIS-TRANS ISOMERASE"/>
    <property type="match status" value="1"/>
</dbReference>
<evidence type="ECO:0000256" key="1">
    <source>
        <dbReference type="ARBA" id="ARBA00000971"/>
    </source>
</evidence>
<dbReference type="Proteomes" id="UP000886523">
    <property type="component" value="Unassembled WGS sequence"/>
</dbReference>
<evidence type="ECO:0000256" key="5">
    <source>
        <dbReference type="ARBA" id="ARBA00023235"/>
    </source>
</evidence>
<accession>A0A9P6DZJ6</accession>
<protein>
    <recommendedName>
        <fullName evidence="3 7">peptidylprolyl isomerase</fullName>
        <ecNumber evidence="3 7">5.2.1.8</ecNumber>
    </recommendedName>
</protein>
<dbReference type="InterPro" id="IPR046357">
    <property type="entry name" value="PPIase_dom_sf"/>
</dbReference>
<comment type="caution">
    <text evidence="9">The sequence shown here is derived from an EMBL/GenBank/DDBJ whole genome shotgun (WGS) entry which is preliminary data.</text>
</comment>
<comment type="function">
    <text evidence="2">PPIases accelerate the folding of proteins. It catalyzes the cis-trans isomerization of proline imidic peptide bonds in oligopeptides.</text>
</comment>
<evidence type="ECO:0000313" key="9">
    <source>
        <dbReference type="EMBL" id="KAF9519592.1"/>
    </source>
</evidence>
<dbReference type="FunFam" id="3.10.50.40:FF:000025">
    <property type="entry name" value="Peptidylprolyl isomerase"/>
    <property type="match status" value="1"/>
</dbReference>
<comment type="catalytic activity">
    <reaction evidence="1 7">
        <text>[protein]-peptidylproline (omega=180) = [protein]-peptidylproline (omega=0)</text>
        <dbReference type="Rhea" id="RHEA:16237"/>
        <dbReference type="Rhea" id="RHEA-COMP:10747"/>
        <dbReference type="Rhea" id="RHEA-COMP:10748"/>
        <dbReference type="ChEBI" id="CHEBI:83833"/>
        <dbReference type="ChEBI" id="CHEBI:83834"/>
        <dbReference type="EC" id="5.2.1.8"/>
    </reaction>
</comment>
<evidence type="ECO:0000259" key="8">
    <source>
        <dbReference type="PROSITE" id="PS50059"/>
    </source>
</evidence>
<proteinExistence type="inferred from homology"/>
<evidence type="ECO:0000256" key="4">
    <source>
        <dbReference type="ARBA" id="ARBA00023110"/>
    </source>
</evidence>
<keyword evidence="4 7" id="KW-0697">Rotamase</keyword>
<name>A0A9P6DZJ6_9AGAM</name>
<dbReference type="InterPro" id="IPR001179">
    <property type="entry name" value="PPIase_FKBP_dom"/>
</dbReference>
<evidence type="ECO:0000256" key="2">
    <source>
        <dbReference type="ARBA" id="ARBA00002388"/>
    </source>
</evidence>
<dbReference type="PROSITE" id="PS50059">
    <property type="entry name" value="FKBP_PPIASE"/>
    <property type="match status" value="1"/>
</dbReference>
<dbReference type="EMBL" id="MU128917">
    <property type="protein sequence ID" value="KAF9519592.1"/>
    <property type="molecule type" value="Genomic_DNA"/>
</dbReference>
<organism evidence="9 10">
    <name type="scientific">Hydnum rufescens UP504</name>
    <dbReference type="NCBI Taxonomy" id="1448309"/>
    <lineage>
        <taxon>Eukaryota</taxon>
        <taxon>Fungi</taxon>
        <taxon>Dikarya</taxon>
        <taxon>Basidiomycota</taxon>
        <taxon>Agaricomycotina</taxon>
        <taxon>Agaricomycetes</taxon>
        <taxon>Cantharellales</taxon>
        <taxon>Hydnaceae</taxon>
        <taxon>Hydnum</taxon>
    </lineage>
</organism>
<dbReference type="SUPFAM" id="SSF54534">
    <property type="entry name" value="FKBP-like"/>
    <property type="match status" value="1"/>
</dbReference>
<dbReference type="PANTHER" id="PTHR10516:SF443">
    <property type="entry name" value="FK506-BINDING PROTEIN 59-RELATED"/>
    <property type="match status" value="1"/>
</dbReference>
<dbReference type="AlphaFoldDB" id="A0A9P6DZJ6"/>
<dbReference type="GO" id="GO:0003755">
    <property type="term" value="F:peptidyl-prolyl cis-trans isomerase activity"/>
    <property type="evidence" value="ECO:0007669"/>
    <property type="project" value="UniProtKB-KW"/>
</dbReference>
<dbReference type="OrthoDB" id="1902587at2759"/>
<reference evidence="9" key="1">
    <citation type="journal article" date="2020" name="Nat. Commun.">
        <title>Large-scale genome sequencing of mycorrhizal fungi provides insights into the early evolution of symbiotic traits.</title>
        <authorList>
            <person name="Miyauchi S."/>
            <person name="Kiss E."/>
            <person name="Kuo A."/>
            <person name="Drula E."/>
            <person name="Kohler A."/>
            <person name="Sanchez-Garcia M."/>
            <person name="Morin E."/>
            <person name="Andreopoulos B."/>
            <person name="Barry K.W."/>
            <person name="Bonito G."/>
            <person name="Buee M."/>
            <person name="Carver A."/>
            <person name="Chen C."/>
            <person name="Cichocki N."/>
            <person name="Clum A."/>
            <person name="Culley D."/>
            <person name="Crous P.W."/>
            <person name="Fauchery L."/>
            <person name="Girlanda M."/>
            <person name="Hayes R.D."/>
            <person name="Keri Z."/>
            <person name="LaButti K."/>
            <person name="Lipzen A."/>
            <person name="Lombard V."/>
            <person name="Magnuson J."/>
            <person name="Maillard F."/>
            <person name="Murat C."/>
            <person name="Nolan M."/>
            <person name="Ohm R.A."/>
            <person name="Pangilinan J."/>
            <person name="Pereira M.F."/>
            <person name="Perotto S."/>
            <person name="Peter M."/>
            <person name="Pfister S."/>
            <person name="Riley R."/>
            <person name="Sitrit Y."/>
            <person name="Stielow J.B."/>
            <person name="Szollosi G."/>
            <person name="Zifcakova L."/>
            <person name="Stursova M."/>
            <person name="Spatafora J.W."/>
            <person name="Tedersoo L."/>
            <person name="Vaario L.M."/>
            <person name="Yamada A."/>
            <person name="Yan M."/>
            <person name="Wang P."/>
            <person name="Xu J."/>
            <person name="Bruns T."/>
            <person name="Baldrian P."/>
            <person name="Vilgalys R."/>
            <person name="Dunand C."/>
            <person name="Henrissat B."/>
            <person name="Grigoriev I.V."/>
            <person name="Hibbett D."/>
            <person name="Nagy L.G."/>
            <person name="Martin F.M."/>
        </authorList>
    </citation>
    <scope>NUCLEOTIDE SEQUENCE</scope>
    <source>
        <strain evidence="9">UP504</strain>
    </source>
</reference>
<evidence type="ECO:0000256" key="7">
    <source>
        <dbReference type="PROSITE-ProRule" id="PRU00277"/>
    </source>
</evidence>